<feature type="transmembrane region" description="Helical" evidence="2">
    <location>
        <begin position="12"/>
        <end position="31"/>
    </location>
</feature>
<name>A0ABP8BTR3_9ACTN</name>
<evidence type="ECO:0000313" key="3">
    <source>
        <dbReference type="EMBL" id="GAA4226008.1"/>
    </source>
</evidence>
<gene>
    <name evidence="3" type="ORF">GCM10022254_09500</name>
</gene>
<dbReference type="EMBL" id="BAABAS010000004">
    <property type="protein sequence ID" value="GAA4226008.1"/>
    <property type="molecule type" value="Genomic_DNA"/>
</dbReference>
<feature type="transmembrane region" description="Helical" evidence="2">
    <location>
        <begin position="43"/>
        <end position="64"/>
    </location>
</feature>
<evidence type="ECO:0008006" key="5">
    <source>
        <dbReference type="Google" id="ProtNLM"/>
    </source>
</evidence>
<accession>A0ABP8BTR3</accession>
<keyword evidence="2" id="KW-1133">Transmembrane helix</keyword>
<organism evidence="3 4">
    <name type="scientific">Actinomadura meridiana</name>
    <dbReference type="NCBI Taxonomy" id="559626"/>
    <lineage>
        <taxon>Bacteria</taxon>
        <taxon>Bacillati</taxon>
        <taxon>Actinomycetota</taxon>
        <taxon>Actinomycetes</taxon>
        <taxon>Streptosporangiales</taxon>
        <taxon>Thermomonosporaceae</taxon>
        <taxon>Actinomadura</taxon>
    </lineage>
</organism>
<protein>
    <recommendedName>
        <fullName evidence="5">DUF2637 domain-containing protein</fullName>
    </recommendedName>
</protein>
<dbReference type="RefSeq" id="WP_344890292.1">
    <property type="nucleotide sequence ID" value="NZ_BAABAS010000004.1"/>
</dbReference>
<dbReference type="Proteomes" id="UP001501710">
    <property type="component" value="Unassembled WGS sequence"/>
</dbReference>
<keyword evidence="2" id="KW-0812">Transmembrane</keyword>
<feature type="transmembrane region" description="Helical" evidence="2">
    <location>
        <begin position="111"/>
        <end position="132"/>
    </location>
</feature>
<feature type="transmembrane region" description="Helical" evidence="2">
    <location>
        <begin position="76"/>
        <end position="99"/>
    </location>
</feature>
<reference evidence="4" key="1">
    <citation type="journal article" date="2019" name="Int. J. Syst. Evol. Microbiol.">
        <title>The Global Catalogue of Microorganisms (GCM) 10K type strain sequencing project: providing services to taxonomists for standard genome sequencing and annotation.</title>
        <authorList>
            <consortium name="The Broad Institute Genomics Platform"/>
            <consortium name="The Broad Institute Genome Sequencing Center for Infectious Disease"/>
            <person name="Wu L."/>
            <person name="Ma J."/>
        </authorList>
    </citation>
    <scope>NUCLEOTIDE SEQUENCE [LARGE SCALE GENOMIC DNA]</scope>
    <source>
        <strain evidence="4">JCM 17440</strain>
    </source>
</reference>
<keyword evidence="4" id="KW-1185">Reference proteome</keyword>
<keyword evidence="2" id="KW-0472">Membrane</keyword>
<feature type="region of interest" description="Disordered" evidence="1">
    <location>
        <begin position="203"/>
        <end position="223"/>
    </location>
</feature>
<sequence length="298" mass="32329">MSTHDRAPHGRGMAWATLLVAGGISLGVNLWHAFDQASDRGPVTLWLGALAVMYGTAPVILAAFQAHSAAFTPKGWFRLTLTYVLMLLGMALSIRAQAAAVEPFAGDGWRWVFPVMVDLSTIEALITLVISARRTAVVAQARTADVPVRTVRPVICERKVGMPSVRKARPVLRAVRDEPYGLERTDGGVRTDAVRAGRTEACTAPRTDAVSSARTTRTEQVSAPVRDVREGRAYWVGMLAKEIRTATVEGRTWEPVYADLEVRTGWGRSWCEKTVRAARTAAEIETDGEGASRTGTDA</sequence>
<proteinExistence type="predicted"/>
<evidence type="ECO:0000313" key="4">
    <source>
        <dbReference type="Proteomes" id="UP001501710"/>
    </source>
</evidence>
<comment type="caution">
    <text evidence="3">The sequence shown here is derived from an EMBL/GenBank/DDBJ whole genome shotgun (WGS) entry which is preliminary data.</text>
</comment>
<evidence type="ECO:0000256" key="1">
    <source>
        <dbReference type="SAM" id="MobiDB-lite"/>
    </source>
</evidence>
<feature type="compositionally biased region" description="Polar residues" evidence="1">
    <location>
        <begin position="209"/>
        <end position="221"/>
    </location>
</feature>
<evidence type="ECO:0000256" key="2">
    <source>
        <dbReference type="SAM" id="Phobius"/>
    </source>
</evidence>